<evidence type="ECO:0000313" key="1">
    <source>
        <dbReference type="EMBL" id="SIO73792.1"/>
    </source>
</evidence>
<protein>
    <submittedName>
        <fullName evidence="1">Origin recognition complex subunit 5 (ORC5)</fullName>
    </submittedName>
</protein>
<keyword evidence="2" id="KW-1185">Reference proteome</keyword>
<dbReference type="AlphaFoldDB" id="A0A1N6LY57"/>
<dbReference type="KEGG" id="bmic:BmR1_04g08120"/>
<dbReference type="EMBL" id="LN871599">
    <property type="protein sequence ID" value="SIO73792.1"/>
    <property type="molecule type" value="Genomic_DNA"/>
</dbReference>
<gene>
    <name evidence="1" type="ORF">BmR1_04g08120</name>
</gene>
<accession>A0A1N6LY57</accession>
<dbReference type="GeneID" id="24426261"/>
<dbReference type="Proteomes" id="UP000002899">
    <property type="component" value="Chromosome IV"/>
</dbReference>
<organism evidence="1 2">
    <name type="scientific">Babesia microti (strain RI)</name>
    <dbReference type="NCBI Taxonomy" id="1133968"/>
    <lineage>
        <taxon>Eukaryota</taxon>
        <taxon>Sar</taxon>
        <taxon>Alveolata</taxon>
        <taxon>Apicomplexa</taxon>
        <taxon>Aconoidasida</taxon>
        <taxon>Piroplasmida</taxon>
        <taxon>Babesiidae</taxon>
        <taxon>Babesia</taxon>
    </lineage>
</organism>
<dbReference type="VEuPathDB" id="PiroplasmaDB:BmR1_04g08120"/>
<proteinExistence type="predicted"/>
<dbReference type="RefSeq" id="XP_021337852.1">
    <property type="nucleotide sequence ID" value="XM_021482662.1"/>
</dbReference>
<evidence type="ECO:0000313" key="2">
    <source>
        <dbReference type="Proteomes" id="UP000002899"/>
    </source>
</evidence>
<reference evidence="1 2" key="3">
    <citation type="journal article" date="2016" name="Sci. Rep.">
        <title>Genome-wide diversity and gene expression profiling of Babesia microti isolates identify polymorphic genes that mediate host-pathogen interactions.</title>
        <authorList>
            <person name="Silva J.C."/>
            <person name="Cornillot E."/>
            <person name="McCracken C."/>
            <person name="Usmani-Brown S."/>
            <person name="Dwivedi A."/>
            <person name="Ifeonu O.O."/>
            <person name="Crabtree J."/>
            <person name="Gotia H.T."/>
            <person name="Virji A.Z."/>
            <person name="Reynes C."/>
            <person name="Colinge J."/>
            <person name="Kumar V."/>
            <person name="Lawres L."/>
            <person name="Pazzi J.E."/>
            <person name="Pablo J.V."/>
            <person name="Hung C."/>
            <person name="Brancato J."/>
            <person name="Kumari P."/>
            <person name="Orvis J."/>
            <person name="Tretina K."/>
            <person name="Chibucos M."/>
            <person name="Ott S."/>
            <person name="Sadzewicz L."/>
            <person name="Sengamalay N."/>
            <person name="Shetty A.C."/>
            <person name="Su Q."/>
            <person name="Tallon L."/>
            <person name="Fraser C.M."/>
            <person name="Frutos R."/>
            <person name="Molina D.M."/>
            <person name="Krause P.J."/>
            <person name="Ben Mamoun C."/>
        </authorList>
    </citation>
    <scope>NUCLEOTIDE SEQUENCE [LARGE SCALE GENOMIC DNA]</scope>
    <source>
        <strain evidence="1 2">RI</strain>
    </source>
</reference>
<reference evidence="1 2" key="1">
    <citation type="journal article" date="2012" name="Nucleic Acids Res.">
        <title>Sequencing of the smallest Apicomplexan genome from the human pathogen Babesia microti.</title>
        <authorList>
            <person name="Cornillot E."/>
            <person name="Hadj-Kaddour K."/>
            <person name="Dassouli A."/>
            <person name="Noel B."/>
            <person name="Ranwez V."/>
            <person name="Vacherie B."/>
            <person name="Augagneur Y."/>
            <person name="Bres V."/>
            <person name="Duclos A."/>
            <person name="Randazzo S."/>
            <person name="Carcy B."/>
            <person name="Debierre-Grockiego F."/>
            <person name="Delbecq S."/>
            <person name="Moubri-Menage K."/>
            <person name="Shams-Eldin H."/>
            <person name="Usmani-Brown S."/>
            <person name="Bringaud F."/>
            <person name="Wincker P."/>
            <person name="Vivares C.P."/>
            <person name="Schwarz R.T."/>
            <person name="Schetters T.P."/>
            <person name="Krause P.J."/>
            <person name="Gorenflot A."/>
            <person name="Berry V."/>
            <person name="Barbe V."/>
            <person name="Ben Mamoun C."/>
        </authorList>
    </citation>
    <scope>NUCLEOTIDE SEQUENCE [LARGE SCALE GENOMIC DNA]</scope>
    <source>
        <strain evidence="1 2">RI</strain>
    </source>
</reference>
<reference evidence="1 2" key="2">
    <citation type="journal article" date="2013" name="PLoS ONE">
        <title>Whole genome mapping and re-organization of the nuclear and mitochondrial genomes of Babesia microti isolates.</title>
        <authorList>
            <person name="Cornillot E."/>
            <person name="Dassouli A."/>
            <person name="Garg A."/>
            <person name="Pachikara N."/>
            <person name="Randazzo S."/>
            <person name="Depoix D."/>
            <person name="Carcy B."/>
            <person name="Delbecq S."/>
            <person name="Frutos R."/>
            <person name="Silva J.C."/>
            <person name="Sutton R."/>
            <person name="Krause P.J."/>
            <person name="Mamoun C.B."/>
        </authorList>
    </citation>
    <scope>NUCLEOTIDE SEQUENCE [LARGE SCALE GENOMIC DNA]</scope>
    <source>
        <strain evidence="1 2">RI</strain>
    </source>
</reference>
<sequence length="462" mass="52586">MSNIVELSDLNTLIEKTGRNLPYIQLIRPNGIAKVVNRLLLKITPCSLLDCRPFGVNCKSLILRTCSFNRFVKTSIDSILLTLTSDHARRRIKELSYTEIYNPQDFINFIRTILKITDNGNKNSTTFTLVINDPLELVQTMPLFLYTLLTLNYEIHGSNRQLRVIFSTCGPIPLESGPCESLFTYQIPLTLELSTAIIKSLDQSSNWHRVVDYVVQLSYKWLSNDFDYILLTCQSLYKLFNYFIASDTRSSIDSSLRLLDPYIKCAITSYGSRIVQHNIENSAFIGANICTNLKSTTRVKWLLLGAALASIATKRTWKIIGKRDAATKRRKNSKINEFDLCNGRPFEFAQWLALTQGLIFYCRSLICDINPDVLKQSNWIINHGLVTPVEEGGIIGLYGLHWCNQCGIDSLNDQDYRSWMIGQKGSKRHDWIGPQAMLALRVPDYVINGICGELSVHLDEFI</sequence>
<name>A0A1N6LY57_BABMR</name>